<gene>
    <name evidence="3" type="ORF">ACFFUR_01470</name>
</gene>
<evidence type="ECO:0000313" key="4">
    <source>
        <dbReference type="Proteomes" id="UP001589654"/>
    </source>
</evidence>
<dbReference type="InterPro" id="IPR051225">
    <property type="entry name" value="NAD(P)_epim/dehydratase"/>
</dbReference>
<name>A0ABV5J0Y1_9BACT</name>
<dbReference type="Proteomes" id="UP001589654">
    <property type="component" value="Unassembled WGS sequence"/>
</dbReference>
<accession>A0ABV5J0Y1</accession>
<dbReference type="InterPro" id="IPR036291">
    <property type="entry name" value="NAD(P)-bd_dom_sf"/>
</dbReference>
<reference evidence="3 4" key="1">
    <citation type="submission" date="2024-09" db="EMBL/GenBank/DDBJ databases">
        <authorList>
            <person name="Sun Q."/>
            <person name="Mori K."/>
        </authorList>
    </citation>
    <scope>NUCLEOTIDE SEQUENCE [LARGE SCALE GENOMIC DNA]</scope>
    <source>
        <strain evidence="3 4">CECT 7682</strain>
    </source>
</reference>
<dbReference type="PANTHER" id="PTHR42687">
    <property type="entry name" value="L-THREONINE 3-DEHYDROGENASE"/>
    <property type="match status" value="1"/>
</dbReference>
<sequence length="318" mass="36451">MERILITGAAGQIGAELTKFLIDIHGQNNVLATDIIEPNRYPLEDARYRKLDVLDSNALGNIVQKERPTQIFHLAALLSAKSEKQPLTAWRLNMDGLLAILEVARELKVPKVYWPSSIAVFGPDTPSQNTPQNTVMNPITAYGISKLAGERWCEYYYRKYQLDIRSLRYPGLIGYKSMPGGGTTDYAVEIFRKAIESEPYECFLKADTYLPMMYMGDAINATLQLMQAPSTRIKVRSSYNLRGISCSPKDLFEGIKKFYPAFQISYKPDYRQEIADHWPDSIDDREARKDWGWQPQFDLELMIKEILINLPKYLLHPK</sequence>
<dbReference type="Gene3D" id="3.40.50.720">
    <property type="entry name" value="NAD(P)-binding Rossmann-like Domain"/>
    <property type="match status" value="1"/>
</dbReference>
<keyword evidence="4" id="KW-1185">Reference proteome</keyword>
<dbReference type="Pfam" id="PF01370">
    <property type="entry name" value="Epimerase"/>
    <property type="match status" value="1"/>
</dbReference>
<feature type="domain" description="NAD-dependent epimerase/dehydratase" evidence="2">
    <location>
        <begin position="4"/>
        <end position="231"/>
    </location>
</feature>
<evidence type="ECO:0000313" key="3">
    <source>
        <dbReference type="EMBL" id="MFB9210462.1"/>
    </source>
</evidence>
<proteinExistence type="inferred from homology"/>
<dbReference type="PANTHER" id="PTHR42687:SF1">
    <property type="entry name" value="L-THREONINE 3-DEHYDROGENASE, MITOCHONDRIAL"/>
    <property type="match status" value="1"/>
</dbReference>
<dbReference type="RefSeq" id="WP_290246717.1">
    <property type="nucleotide sequence ID" value="NZ_JAUFQT010000001.1"/>
</dbReference>
<dbReference type="SUPFAM" id="SSF51735">
    <property type="entry name" value="NAD(P)-binding Rossmann-fold domains"/>
    <property type="match status" value="1"/>
</dbReference>
<dbReference type="EMBL" id="JBHMEW010000008">
    <property type="protein sequence ID" value="MFB9210462.1"/>
    <property type="molecule type" value="Genomic_DNA"/>
</dbReference>
<comment type="caution">
    <text evidence="3">The sequence shown here is derived from an EMBL/GenBank/DDBJ whole genome shotgun (WGS) entry which is preliminary data.</text>
</comment>
<dbReference type="InterPro" id="IPR001509">
    <property type="entry name" value="Epimerase_deHydtase"/>
</dbReference>
<evidence type="ECO:0000259" key="2">
    <source>
        <dbReference type="Pfam" id="PF01370"/>
    </source>
</evidence>
<evidence type="ECO:0000256" key="1">
    <source>
        <dbReference type="ARBA" id="ARBA00007637"/>
    </source>
</evidence>
<organism evidence="3 4">
    <name type="scientific">Echinicola jeungdonensis</name>
    <dbReference type="NCBI Taxonomy" id="709343"/>
    <lineage>
        <taxon>Bacteria</taxon>
        <taxon>Pseudomonadati</taxon>
        <taxon>Bacteroidota</taxon>
        <taxon>Cytophagia</taxon>
        <taxon>Cytophagales</taxon>
        <taxon>Cyclobacteriaceae</taxon>
        <taxon>Echinicola</taxon>
    </lineage>
</organism>
<comment type="similarity">
    <text evidence="1">Belongs to the NAD(P)-dependent epimerase/dehydratase family.</text>
</comment>
<protein>
    <submittedName>
        <fullName evidence="3">NAD-dependent epimerase/dehydratase family protein</fullName>
    </submittedName>
</protein>